<accession>A0A1I1QTU0</accession>
<dbReference type="STRING" id="870482.SAMN04487987_107163"/>
<feature type="transmembrane region" description="Helical" evidence="1">
    <location>
        <begin position="6"/>
        <end position="23"/>
    </location>
</feature>
<dbReference type="Proteomes" id="UP000199439">
    <property type="component" value="Unassembled WGS sequence"/>
</dbReference>
<keyword evidence="1" id="KW-0812">Transmembrane</keyword>
<proteinExistence type="predicted"/>
<reference evidence="3" key="1">
    <citation type="submission" date="2016-10" db="EMBL/GenBank/DDBJ databases">
        <authorList>
            <person name="Varghese N."/>
            <person name="Submissions S."/>
        </authorList>
    </citation>
    <scope>NUCLEOTIDE SEQUENCE [LARGE SCALE GENOMIC DNA]</scope>
    <source>
        <strain evidence="3">DSM 25730</strain>
    </source>
</reference>
<feature type="transmembrane region" description="Helical" evidence="1">
    <location>
        <begin position="30"/>
        <end position="49"/>
    </location>
</feature>
<dbReference type="RefSeq" id="WP_092852372.1">
    <property type="nucleotide sequence ID" value="NZ_FOMI01000007.1"/>
</dbReference>
<keyword evidence="1" id="KW-0472">Membrane</keyword>
<keyword evidence="3" id="KW-1185">Reference proteome</keyword>
<gene>
    <name evidence="2" type="ORF">SAMN04487987_107163</name>
</gene>
<sequence>MIVTPLFVIFMVLVFIAVWLFINTIDKRKWLTFLVSLVLAPVVYFYLFYPILNIFSSYHHEKHFNAEAWEDQPELRYEMATQITNDSLLIGKQKSEITTLLGEPEWLGWDTTLKANSENKWNYNLGFKPGAFNNLQECLELNFVNNTLESIRPYQLEKKFE</sequence>
<dbReference type="OrthoDB" id="1435015at2"/>
<dbReference type="EMBL" id="FOMI01000007">
    <property type="protein sequence ID" value="SFD25531.1"/>
    <property type="molecule type" value="Genomic_DNA"/>
</dbReference>
<protein>
    <submittedName>
        <fullName evidence="2">Uncharacterized protein</fullName>
    </submittedName>
</protein>
<evidence type="ECO:0000313" key="3">
    <source>
        <dbReference type="Proteomes" id="UP000199439"/>
    </source>
</evidence>
<keyword evidence="1" id="KW-1133">Transmembrane helix</keyword>
<name>A0A1I1QTU0_9FLAO</name>
<dbReference type="AlphaFoldDB" id="A0A1I1QTU0"/>
<evidence type="ECO:0000256" key="1">
    <source>
        <dbReference type="SAM" id="Phobius"/>
    </source>
</evidence>
<evidence type="ECO:0000313" key="2">
    <source>
        <dbReference type="EMBL" id="SFD25531.1"/>
    </source>
</evidence>
<organism evidence="2 3">
    <name type="scientific">Algibacter pectinivorans</name>
    <dbReference type="NCBI Taxonomy" id="870482"/>
    <lineage>
        <taxon>Bacteria</taxon>
        <taxon>Pseudomonadati</taxon>
        <taxon>Bacteroidota</taxon>
        <taxon>Flavobacteriia</taxon>
        <taxon>Flavobacteriales</taxon>
        <taxon>Flavobacteriaceae</taxon>
        <taxon>Algibacter</taxon>
    </lineage>
</organism>